<feature type="binding site" evidence="19">
    <location>
        <position position="311"/>
    </location>
    <ligand>
        <name>Zn(2+)</name>
        <dbReference type="ChEBI" id="CHEBI:29105"/>
        <label>1</label>
    </ligand>
</feature>
<keyword evidence="8 18" id="KW-0479">Metal-binding</keyword>
<evidence type="ECO:0000256" key="13">
    <source>
        <dbReference type="ARBA" id="ARBA00023002"/>
    </source>
</evidence>
<keyword evidence="9 18" id="KW-0256">Endoplasmic reticulum</keyword>
<evidence type="ECO:0000256" key="9">
    <source>
        <dbReference type="ARBA" id="ARBA00022824"/>
    </source>
</evidence>
<protein>
    <recommendedName>
        <fullName evidence="18">Ceramide very long chain fatty acid hydroxylase</fullName>
        <ecNumber evidence="18">1.-.-.-</ecNumber>
    </recommendedName>
</protein>
<dbReference type="InterPro" id="IPR001199">
    <property type="entry name" value="Cyt_B5-like_heme/steroid-bd"/>
</dbReference>
<dbReference type="EMBL" id="CALTRL010006180">
    <property type="protein sequence ID" value="CAH7690004.1"/>
    <property type="molecule type" value="Genomic_DNA"/>
</dbReference>
<dbReference type="Proteomes" id="UP001153365">
    <property type="component" value="Unassembled WGS sequence"/>
</dbReference>
<dbReference type="Gene3D" id="3.10.120.10">
    <property type="entry name" value="Cytochrome b5-like heme/steroid binding domain"/>
    <property type="match status" value="1"/>
</dbReference>
<name>A0AAV0BUK8_PHAPC</name>
<keyword evidence="16 18" id="KW-0472">Membrane</keyword>
<comment type="pathway">
    <text evidence="2">Sphingolipid metabolism.</text>
</comment>
<feature type="binding site" evidence="19">
    <location>
        <position position="333"/>
    </location>
    <ligand>
        <name>Zn(2+)</name>
        <dbReference type="ChEBI" id="CHEBI:29105"/>
        <label>1</label>
    </ligand>
</feature>
<comment type="pathway">
    <text evidence="3">Lipid metabolism.</text>
</comment>
<dbReference type="GO" id="GO:0006633">
    <property type="term" value="P:fatty acid biosynthetic process"/>
    <property type="evidence" value="ECO:0007669"/>
    <property type="project" value="UniProtKB-KW"/>
</dbReference>
<keyword evidence="11 19" id="KW-0862">Zinc</keyword>
<keyword evidence="14 18" id="KW-0408">Iron</keyword>
<reference evidence="23" key="1">
    <citation type="submission" date="2022-06" db="EMBL/GenBank/DDBJ databases">
        <authorList>
            <consortium name="SYNGENTA / RWTH Aachen University"/>
        </authorList>
    </citation>
    <scope>NUCLEOTIDE SEQUENCE</scope>
</reference>
<evidence type="ECO:0000256" key="14">
    <source>
        <dbReference type="ARBA" id="ARBA00023004"/>
    </source>
</evidence>
<evidence type="ECO:0000256" key="2">
    <source>
        <dbReference type="ARBA" id="ARBA00004991"/>
    </source>
</evidence>
<evidence type="ECO:0000256" key="12">
    <source>
        <dbReference type="ARBA" id="ARBA00022989"/>
    </source>
</evidence>
<dbReference type="Pfam" id="PF04116">
    <property type="entry name" value="FA_hydroxylase"/>
    <property type="match status" value="1"/>
</dbReference>
<comment type="cofactor">
    <cofactor evidence="18 19">
        <name>Zn(2+)</name>
        <dbReference type="ChEBI" id="CHEBI:29105"/>
    </cofactor>
    <text evidence="18 19">Binds 2 Zn(2+) ions per subunit that likely form a catalytic dimetal center.</text>
</comment>
<dbReference type="InterPro" id="IPR014430">
    <property type="entry name" value="Scs7"/>
</dbReference>
<comment type="subcellular location">
    <subcellularLocation>
        <location evidence="1">Endoplasmic reticulum membrane</location>
        <topology evidence="1">Multi-pass membrane protein</topology>
    </subcellularLocation>
</comment>
<comment type="similarity">
    <text evidence="4 18">Belongs to the sterol desaturase family. SCS7 subfamily.</text>
</comment>
<feature type="domain" description="Cytochrome b5 heme-binding" evidence="22">
    <location>
        <begin position="12"/>
        <end position="91"/>
    </location>
</feature>
<dbReference type="SMART" id="SM01117">
    <property type="entry name" value="Cyt-b5"/>
    <property type="match status" value="1"/>
</dbReference>
<evidence type="ECO:0000256" key="8">
    <source>
        <dbReference type="ARBA" id="ARBA00022723"/>
    </source>
</evidence>
<dbReference type="PANTHER" id="PTHR12863:SF1">
    <property type="entry name" value="FATTY ACID 2-HYDROXYLASE"/>
    <property type="match status" value="1"/>
</dbReference>
<evidence type="ECO:0000256" key="3">
    <source>
        <dbReference type="ARBA" id="ARBA00005189"/>
    </source>
</evidence>
<evidence type="ECO:0000256" key="5">
    <source>
        <dbReference type="ARBA" id="ARBA00022516"/>
    </source>
</evidence>
<evidence type="ECO:0000256" key="4">
    <source>
        <dbReference type="ARBA" id="ARBA00005747"/>
    </source>
</evidence>
<evidence type="ECO:0000256" key="18">
    <source>
        <dbReference type="PIRNR" id="PIRNR005149"/>
    </source>
</evidence>
<feature type="binding site" evidence="19">
    <location>
        <position position="229"/>
    </location>
    <ligand>
        <name>Zn(2+)</name>
        <dbReference type="ChEBI" id="CHEBI:29105"/>
        <label>1</label>
    </ligand>
</feature>
<evidence type="ECO:0000259" key="22">
    <source>
        <dbReference type="PROSITE" id="PS50255"/>
    </source>
</evidence>
<keyword evidence="5 18" id="KW-0444">Lipid biosynthesis</keyword>
<evidence type="ECO:0000256" key="6">
    <source>
        <dbReference type="ARBA" id="ARBA00022617"/>
    </source>
</evidence>
<keyword evidence="13 18" id="KW-0560">Oxidoreductase</keyword>
<feature type="transmembrane region" description="Helical" evidence="21">
    <location>
        <begin position="172"/>
        <end position="194"/>
    </location>
</feature>
<dbReference type="EC" id="1.-.-.-" evidence="18"/>
<keyword evidence="17 18" id="KW-0275">Fatty acid biosynthesis</keyword>
<dbReference type="FunFam" id="3.10.120.10:FF:000007">
    <property type="entry name" value="Sulfite oxidase, mitochondrial"/>
    <property type="match status" value="1"/>
</dbReference>
<dbReference type="SUPFAM" id="SSF55856">
    <property type="entry name" value="Cytochrome b5-like heme/steroid binding domain"/>
    <property type="match status" value="1"/>
</dbReference>
<evidence type="ECO:0000256" key="17">
    <source>
        <dbReference type="ARBA" id="ARBA00023160"/>
    </source>
</evidence>
<feature type="transmembrane region" description="Helical" evidence="21">
    <location>
        <begin position="286"/>
        <end position="307"/>
    </location>
</feature>
<dbReference type="InterPro" id="IPR036400">
    <property type="entry name" value="Cyt_B5-like_heme/steroid_sf"/>
</dbReference>
<evidence type="ECO:0000313" key="23">
    <source>
        <dbReference type="EMBL" id="CAH7690004.1"/>
    </source>
</evidence>
<sequence>MTSVSKQSSRNLRIFLPEDLTDHQSPTNCWVSLNGKVYDVSSFISDHPGGDALILKYAGHDIGQAMEDPNEHAHSQSAYDLLEEFQVGVIGNPETILDPNLKISDDFKPTDTEVTSDYDRNHFLDLSQPLIPQMWNSNFSKNFYLQQVHQPRHLSQPALLFRPWYLEMFTRTSWYVVPLIWLPISVAIFTRALQQAVDLGNTLPQSWSKVLLCFFLGNLIWTLLEYTLHRFLFHVDNFLPDRPVFLTLHFLLHGVHHYLPMDRLRLVMPPLLFAILSYPFTRLAHLIFPAAYANGIISGAFVFYVLYDCMHYALHHTQLPKYIKQMKIYHMAHHFKDADLGFGVTSKIWDYVFGTVLPTK</sequence>
<feature type="binding site" evidence="19">
    <location>
        <position position="315"/>
    </location>
    <ligand>
        <name>Zn(2+)</name>
        <dbReference type="ChEBI" id="CHEBI:29105"/>
        <label>1</label>
    </ligand>
</feature>
<evidence type="ECO:0000256" key="7">
    <source>
        <dbReference type="ARBA" id="ARBA00022692"/>
    </source>
</evidence>
<evidence type="ECO:0000256" key="20">
    <source>
        <dbReference type="PIRSR" id="PIRSR005149-50"/>
    </source>
</evidence>
<dbReference type="PANTHER" id="PTHR12863">
    <property type="entry name" value="FATTY ACID HYDROXYLASE"/>
    <property type="match status" value="1"/>
</dbReference>
<evidence type="ECO:0000256" key="15">
    <source>
        <dbReference type="ARBA" id="ARBA00023098"/>
    </source>
</evidence>
<dbReference type="PROSITE" id="PS00191">
    <property type="entry name" value="CYTOCHROME_B5_1"/>
    <property type="match status" value="1"/>
</dbReference>
<dbReference type="AlphaFoldDB" id="A0AAV0BUK8"/>
<dbReference type="GO" id="GO:0005506">
    <property type="term" value="F:iron ion binding"/>
    <property type="evidence" value="ECO:0007669"/>
    <property type="project" value="UniProtKB-UniRule"/>
</dbReference>
<gene>
    <name evidence="23" type="ORF">PPACK8108_LOCUS25218</name>
</gene>
<keyword evidence="7 21" id="KW-0812">Transmembrane</keyword>
<keyword evidence="15 18" id="KW-0443">Lipid metabolism</keyword>
<evidence type="ECO:0000313" key="24">
    <source>
        <dbReference type="Proteomes" id="UP001153365"/>
    </source>
</evidence>
<dbReference type="GO" id="GO:0080132">
    <property type="term" value="F:fatty acid 2-hydroxylase activity"/>
    <property type="evidence" value="ECO:0007669"/>
    <property type="project" value="InterPro"/>
</dbReference>
<feature type="binding site" evidence="19">
    <location>
        <position position="334"/>
    </location>
    <ligand>
        <name>Zn(2+)</name>
        <dbReference type="ChEBI" id="CHEBI:29105"/>
        <label>1</label>
    </ligand>
</feature>
<keyword evidence="12 21" id="KW-1133">Transmembrane helix</keyword>
<comment type="cofactor">
    <cofactor evidence="20">
        <name>Fe cation</name>
        <dbReference type="ChEBI" id="CHEBI:24875"/>
    </cofactor>
</comment>
<feature type="transmembrane region" description="Helical" evidence="21">
    <location>
        <begin position="206"/>
        <end position="224"/>
    </location>
</feature>
<feature type="binding site" evidence="19">
    <location>
        <position position="330"/>
    </location>
    <ligand>
        <name>Zn(2+)</name>
        <dbReference type="ChEBI" id="CHEBI:29105"/>
        <label>2</label>
    </ligand>
</feature>
<evidence type="ECO:0000256" key="16">
    <source>
        <dbReference type="ARBA" id="ARBA00023136"/>
    </source>
</evidence>
<comment type="function">
    <text evidence="18">Ceramide hydroxylase involved in the hydroxylation of sphingolipid-associated very long chain fatty acids. Postulated to hydroxylate the very long chain fatty acid of dihydroceramides and phytoceramides at C-2.</text>
</comment>
<proteinExistence type="inferred from homology"/>
<dbReference type="PROSITE" id="PS50255">
    <property type="entry name" value="CYTOCHROME_B5_2"/>
    <property type="match status" value="1"/>
</dbReference>
<dbReference type="Pfam" id="PF00173">
    <property type="entry name" value="Cyt-b5"/>
    <property type="match status" value="1"/>
</dbReference>
<keyword evidence="10 18" id="KW-0276">Fatty acid metabolism</keyword>
<dbReference type="GO" id="GO:0020037">
    <property type="term" value="F:heme binding"/>
    <property type="evidence" value="ECO:0007669"/>
    <property type="project" value="InterPro"/>
</dbReference>
<feature type="binding site" evidence="19">
    <location>
        <position position="256"/>
    </location>
    <ligand>
        <name>Zn(2+)</name>
        <dbReference type="ChEBI" id="CHEBI:29105"/>
        <label>1</label>
    </ligand>
</feature>
<feature type="binding site" evidence="19">
    <location>
        <position position="253"/>
    </location>
    <ligand>
        <name>Zn(2+)</name>
        <dbReference type="ChEBI" id="CHEBI:29105"/>
        <label>1</label>
    </ligand>
</feature>
<feature type="binding site" description="axial binding residue" evidence="20">
    <location>
        <position position="74"/>
    </location>
    <ligand>
        <name>heme</name>
        <dbReference type="ChEBI" id="CHEBI:30413"/>
    </ligand>
    <ligandPart>
        <name>Fe</name>
        <dbReference type="ChEBI" id="CHEBI:18248"/>
    </ligandPart>
</feature>
<keyword evidence="24" id="KW-1185">Reference proteome</keyword>
<dbReference type="InterPro" id="IPR018506">
    <property type="entry name" value="Cyt_B5_heme-BS"/>
</dbReference>
<keyword evidence="6 20" id="KW-0349">Heme</keyword>
<comment type="caution">
    <text evidence="23">The sequence shown here is derived from an EMBL/GenBank/DDBJ whole genome shotgun (WGS) entry which is preliminary data.</text>
</comment>
<evidence type="ECO:0000256" key="1">
    <source>
        <dbReference type="ARBA" id="ARBA00004477"/>
    </source>
</evidence>
<evidence type="ECO:0000256" key="21">
    <source>
        <dbReference type="SAM" id="Phobius"/>
    </source>
</evidence>
<evidence type="ECO:0000256" key="11">
    <source>
        <dbReference type="ARBA" id="ARBA00022833"/>
    </source>
</evidence>
<evidence type="ECO:0000256" key="19">
    <source>
        <dbReference type="PIRSR" id="PIRSR005149-1"/>
    </source>
</evidence>
<dbReference type="InterPro" id="IPR006694">
    <property type="entry name" value="Fatty_acid_hydroxylase"/>
</dbReference>
<dbReference type="PRINTS" id="PR00363">
    <property type="entry name" value="CYTOCHROMEB5"/>
</dbReference>
<feature type="binding site" evidence="19">
    <location>
        <position position="234"/>
    </location>
    <ligand>
        <name>Zn(2+)</name>
        <dbReference type="ChEBI" id="CHEBI:29105"/>
        <label>1</label>
    </ligand>
</feature>
<accession>A0AAV0BUK8</accession>
<feature type="binding site" description="axial binding residue" evidence="20">
    <location>
        <position position="47"/>
    </location>
    <ligand>
        <name>heme</name>
        <dbReference type="ChEBI" id="CHEBI:30413"/>
    </ligand>
    <ligandPart>
        <name>Fe</name>
        <dbReference type="ChEBI" id="CHEBI:18248"/>
    </ligandPart>
</feature>
<dbReference type="PIRSF" id="PIRSF005149">
    <property type="entry name" value="IPC-B_HD"/>
    <property type="match status" value="1"/>
</dbReference>
<feature type="binding site" evidence="19">
    <location>
        <position position="257"/>
    </location>
    <ligand>
        <name>Zn(2+)</name>
        <dbReference type="ChEBI" id="CHEBI:29105"/>
        <label>1</label>
    </ligand>
</feature>
<evidence type="ECO:0000256" key="10">
    <source>
        <dbReference type="ARBA" id="ARBA00022832"/>
    </source>
</evidence>
<organism evidence="23 24">
    <name type="scientific">Phakopsora pachyrhizi</name>
    <name type="common">Asian soybean rust disease fungus</name>
    <dbReference type="NCBI Taxonomy" id="170000"/>
    <lineage>
        <taxon>Eukaryota</taxon>
        <taxon>Fungi</taxon>
        <taxon>Dikarya</taxon>
        <taxon>Basidiomycota</taxon>
        <taxon>Pucciniomycotina</taxon>
        <taxon>Pucciniomycetes</taxon>
        <taxon>Pucciniales</taxon>
        <taxon>Phakopsoraceae</taxon>
        <taxon>Phakopsora</taxon>
    </lineage>
</organism>
<dbReference type="GO" id="GO:0005789">
    <property type="term" value="C:endoplasmic reticulum membrane"/>
    <property type="evidence" value="ECO:0007669"/>
    <property type="project" value="UniProtKB-SubCell"/>
</dbReference>